<sequence>MHPSLLSLSFSNTLPFFSPIKPAKFPFSFQSYYPNRPCRPSVRFRCSALSFVNDACLTHPKQLQKPSPAEVCRTIMELSTTGTISAIAPEGSPVGIGARFVIDTQGTPVLCLKDPGQLFNTSGPSSFHVQEQLELSRSRMRQCTLLGNLKKIDDRLQLKNLRPRWEKKFGEEMDEDLIYVITVDRVLQIEDFEEMVWITSMEYINAKPDPLRDFAVKILYEIEAKHAEDVKRLCSVYFEAQFLVTDAKLAWLDRLGFDLYMYAEEGVFTARIPFPREVTDEKSVKSSFNSMFHLAWEVEKGYVPGIEKVSFLKKIR</sequence>
<evidence type="ECO:0000313" key="2">
    <source>
        <dbReference type="EMBL" id="KAG0478245.1"/>
    </source>
</evidence>
<dbReference type="Gene3D" id="2.30.110.10">
    <property type="entry name" value="Electron Transport, Fmn-binding Protein, Chain A"/>
    <property type="match status" value="1"/>
</dbReference>
<evidence type="ECO:0000259" key="1">
    <source>
        <dbReference type="Pfam" id="PF10615"/>
    </source>
</evidence>
<dbReference type="PANTHER" id="PTHR13343:SF22">
    <property type="entry name" value="GLUTAMYL-TRNA REDUCTASE-BINDING PROTEIN, CHLOROPLASTIC"/>
    <property type="match status" value="1"/>
</dbReference>
<reference evidence="2 3" key="1">
    <citation type="journal article" date="2020" name="Nat. Food">
        <title>A phased Vanilla planifolia genome enables genetic improvement of flavour and production.</title>
        <authorList>
            <person name="Hasing T."/>
            <person name="Tang H."/>
            <person name="Brym M."/>
            <person name="Khazi F."/>
            <person name="Huang T."/>
            <person name="Chambers A.H."/>
        </authorList>
    </citation>
    <scope>NUCLEOTIDE SEQUENCE [LARGE SCALE GENOMIC DNA]</scope>
    <source>
        <tissue evidence="2">Leaf</tissue>
    </source>
</reference>
<dbReference type="Proteomes" id="UP000639772">
    <property type="component" value="Chromosome 6"/>
</dbReference>
<dbReference type="InterPro" id="IPR037119">
    <property type="entry name" value="Haem_oxidase_HugZ-like_sf"/>
</dbReference>
<dbReference type="InterPro" id="IPR019595">
    <property type="entry name" value="DUF2470"/>
</dbReference>
<evidence type="ECO:0000313" key="3">
    <source>
        <dbReference type="Proteomes" id="UP000639772"/>
    </source>
</evidence>
<proteinExistence type="predicted"/>
<dbReference type="GO" id="GO:0009507">
    <property type="term" value="C:chloroplast"/>
    <property type="evidence" value="ECO:0007669"/>
    <property type="project" value="TreeGrafter"/>
</dbReference>
<accession>A0A835QY52</accession>
<dbReference type="EMBL" id="JADCNM010000006">
    <property type="protein sequence ID" value="KAG0478245.1"/>
    <property type="molecule type" value="Genomic_DNA"/>
</dbReference>
<dbReference type="Gene3D" id="3.20.180.10">
    <property type="entry name" value="PNP-oxidase-like"/>
    <property type="match status" value="1"/>
</dbReference>
<name>A0A835QY52_VANPL</name>
<dbReference type="AlphaFoldDB" id="A0A835QY52"/>
<dbReference type="InterPro" id="IPR012349">
    <property type="entry name" value="Split_barrel_FMN-bd"/>
</dbReference>
<dbReference type="OrthoDB" id="2138282at2759"/>
<dbReference type="Pfam" id="PF10615">
    <property type="entry name" value="DUF2470"/>
    <property type="match status" value="1"/>
</dbReference>
<organism evidence="2 3">
    <name type="scientific">Vanilla planifolia</name>
    <name type="common">Vanilla</name>
    <dbReference type="NCBI Taxonomy" id="51239"/>
    <lineage>
        <taxon>Eukaryota</taxon>
        <taxon>Viridiplantae</taxon>
        <taxon>Streptophyta</taxon>
        <taxon>Embryophyta</taxon>
        <taxon>Tracheophyta</taxon>
        <taxon>Spermatophyta</taxon>
        <taxon>Magnoliopsida</taxon>
        <taxon>Liliopsida</taxon>
        <taxon>Asparagales</taxon>
        <taxon>Orchidaceae</taxon>
        <taxon>Vanilloideae</taxon>
        <taxon>Vanilleae</taxon>
        <taxon>Vanilla</taxon>
    </lineage>
</organism>
<gene>
    <name evidence="2" type="ORF">HPP92_012964</name>
</gene>
<dbReference type="SUPFAM" id="SSF50475">
    <property type="entry name" value="FMN-binding split barrel"/>
    <property type="match status" value="1"/>
</dbReference>
<feature type="domain" description="DUF2470" evidence="1">
    <location>
        <begin position="218"/>
        <end position="291"/>
    </location>
</feature>
<protein>
    <recommendedName>
        <fullName evidence="1">DUF2470 domain-containing protein</fullName>
    </recommendedName>
</protein>
<dbReference type="PANTHER" id="PTHR13343">
    <property type="entry name" value="CREG1 PROTEIN"/>
    <property type="match status" value="1"/>
</dbReference>
<comment type="caution">
    <text evidence="2">The sequence shown here is derived from an EMBL/GenBank/DDBJ whole genome shotgun (WGS) entry which is preliminary data.</text>
</comment>